<evidence type="ECO:0000256" key="3">
    <source>
        <dbReference type="ARBA" id="ARBA00022691"/>
    </source>
</evidence>
<dbReference type="Proteomes" id="UP000294513">
    <property type="component" value="Unassembled WGS sequence"/>
</dbReference>
<dbReference type="CDD" id="cd02440">
    <property type="entry name" value="AdoMet_MTases"/>
    <property type="match status" value="1"/>
</dbReference>
<keyword evidence="2 5" id="KW-0808">Transferase</keyword>
<accession>A0A4R5BYJ2</accession>
<gene>
    <name evidence="5" type="ORF">E1298_12885</name>
</gene>
<sequence length="188" mass="20455">MPMNRFHQWCCRSASWAKQVERQLLPWALDGADLGPEVLEIGPGYGATTRVLRRRVPNLTALEIDPALAGRLRTLAGTSVEVVEGDGTAMPFPDEAFSGAVCFTMLHHVPSPRAQDRLFAEACRVLRPGGLFAGSDGLDRRGFRLIHLFDTLVVVDPDTLPARLEAAGFADVAISLGKGSFRFSARKP</sequence>
<evidence type="ECO:0000256" key="2">
    <source>
        <dbReference type="ARBA" id="ARBA00022679"/>
    </source>
</evidence>
<dbReference type="GO" id="GO:0000179">
    <property type="term" value="F:rRNA (adenine-N6,N6-)-dimethyltransferase activity"/>
    <property type="evidence" value="ECO:0007669"/>
    <property type="project" value="InterPro"/>
</dbReference>
<dbReference type="OrthoDB" id="507855at2"/>
<dbReference type="InterPro" id="IPR020598">
    <property type="entry name" value="rRNA_Ade_methylase_Trfase_N"/>
</dbReference>
<comment type="caution">
    <text evidence="5">The sequence shown here is derived from an EMBL/GenBank/DDBJ whole genome shotgun (WGS) entry which is preliminary data.</text>
</comment>
<dbReference type="AlphaFoldDB" id="A0A4R5BYJ2"/>
<dbReference type="SMART" id="SM00650">
    <property type="entry name" value="rADc"/>
    <property type="match status" value="1"/>
</dbReference>
<keyword evidence="6" id="KW-1185">Reference proteome</keyword>
<proteinExistence type="predicted"/>
<dbReference type="InterPro" id="IPR013216">
    <property type="entry name" value="Methyltransf_11"/>
</dbReference>
<dbReference type="Pfam" id="PF08241">
    <property type="entry name" value="Methyltransf_11"/>
    <property type="match status" value="1"/>
</dbReference>
<dbReference type="EMBL" id="SMKU01000050">
    <property type="protein sequence ID" value="TDD90490.1"/>
    <property type="molecule type" value="Genomic_DNA"/>
</dbReference>
<reference evidence="5 6" key="1">
    <citation type="submission" date="2019-03" db="EMBL/GenBank/DDBJ databases">
        <title>Draft genome sequences of novel Actinobacteria.</title>
        <authorList>
            <person name="Sahin N."/>
            <person name="Ay H."/>
            <person name="Saygin H."/>
        </authorList>
    </citation>
    <scope>NUCLEOTIDE SEQUENCE [LARGE SCALE GENOMIC DNA]</scope>
    <source>
        <strain evidence="5 6">H3C3</strain>
    </source>
</reference>
<evidence type="ECO:0000256" key="1">
    <source>
        <dbReference type="ARBA" id="ARBA00022603"/>
    </source>
</evidence>
<dbReference type="RefSeq" id="WP_131892714.1">
    <property type="nucleotide sequence ID" value="NZ_SMKU01000050.1"/>
</dbReference>
<dbReference type="InterPro" id="IPR029063">
    <property type="entry name" value="SAM-dependent_MTases_sf"/>
</dbReference>
<protein>
    <submittedName>
        <fullName evidence="5">Class I SAM-dependent methyltransferase</fullName>
    </submittedName>
</protein>
<dbReference type="PANTHER" id="PTHR43591">
    <property type="entry name" value="METHYLTRANSFERASE"/>
    <property type="match status" value="1"/>
</dbReference>
<evidence type="ECO:0000259" key="4">
    <source>
        <dbReference type="SMART" id="SM00650"/>
    </source>
</evidence>
<keyword evidence="3" id="KW-0949">S-adenosyl-L-methionine</keyword>
<evidence type="ECO:0000313" key="5">
    <source>
        <dbReference type="EMBL" id="TDD90490.1"/>
    </source>
</evidence>
<evidence type="ECO:0000313" key="6">
    <source>
        <dbReference type="Proteomes" id="UP000294513"/>
    </source>
</evidence>
<keyword evidence="1 5" id="KW-0489">Methyltransferase</keyword>
<name>A0A4R5BYJ2_9ACTN</name>
<dbReference type="Gene3D" id="3.40.50.150">
    <property type="entry name" value="Vaccinia Virus protein VP39"/>
    <property type="match status" value="1"/>
</dbReference>
<dbReference type="SUPFAM" id="SSF53335">
    <property type="entry name" value="S-adenosyl-L-methionine-dependent methyltransferases"/>
    <property type="match status" value="1"/>
</dbReference>
<feature type="domain" description="Ribosomal RNA adenine methylase transferase N-terminal" evidence="4">
    <location>
        <begin position="24"/>
        <end position="159"/>
    </location>
</feature>
<organism evidence="5 6">
    <name type="scientific">Actinomadura rubrisoli</name>
    <dbReference type="NCBI Taxonomy" id="2530368"/>
    <lineage>
        <taxon>Bacteria</taxon>
        <taxon>Bacillati</taxon>
        <taxon>Actinomycetota</taxon>
        <taxon>Actinomycetes</taxon>
        <taxon>Streptosporangiales</taxon>
        <taxon>Thermomonosporaceae</taxon>
        <taxon>Actinomadura</taxon>
    </lineage>
</organism>